<keyword evidence="6" id="KW-0614">Plasmid</keyword>
<dbReference type="PANTHER" id="PTHR42988">
    <property type="entry name" value="PHOSPHOHYDROLASE"/>
    <property type="match status" value="1"/>
</dbReference>
<dbReference type="GO" id="GO:0016787">
    <property type="term" value="F:hydrolase activity"/>
    <property type="evidence" value="ECO:0007669"/>
    <property type="project" value="UniProtKB-KW"/>
</dbReference>
<dbReference type="PANTHER" id="PTHR42988:SF2">
    <property type="entry name" value="CYCLIC NUCLEOTIDE PHOSPHODIESTERASE CBUA0032-RELATED"/>
    <property type="match status" value="1"/>
</dbReference>
<evidence type="ECO:0000256" key="2">
    <source>
        <dbReference type="ARBA" id="ARBA00022801"/>
    </source>
</evidence>
<reference evidence="6 7" key="1">
    <citation type="journal article" date="2017" name="Front. Microbiol.">
        <title>Phaeobacter piscinae sp. nov., a species of the Roseobacter group and potential aquaculture probiont.</title>
        <authorList>
            <person name="Sonnenschein E.C."/>
            <person name="Phippen C.B.W."/>
            <person name="Nielsen K.F."/>
            <person name="Mateiu R.V."/>
            <person name="Melchiorsen J."/>
            <person name="Gram L."/>
            <person name="Overmann J."/>
            <person name="Freese H.M."/>
        </authorList>
    </citation>
    <scope>NUCLEOTIDE SEQUENCE [LARGE SCALE GENOMIC DNA]</scope>
    <source>
        <strain evidence="6 7">P88</strain>
        <plasmid evidence="7">pp88_b</plasmid>
    </source>
</reference>
<dbReference type="Proteomes" id="UP000236447">
    <property type="component" value="Plasmid pP88_b"/>
</dbReference>
<keyword evidence="3" id="KW-0408">Iron</keyword>
<name>A0A2I7KFD5_9RHOB</name>
<dbReference type="Gene3D" id="3.60.21.10">
    <property type="match status" value="1"/>
</dbReference>
<dbReference type="EMBL" id="CP010727">
    <property type="protein sequence ID" value="AUR01315.1"/>
    <property type="molecule type" value="Genomic_DNA"/>
</dbReference>
<evidence type="ECO:0000256" key="3">
    <source>
        <dbReference type="ARBA" id="ARBA00023004"/>
    </source>
</evidence>
<proteinExistence type="inferred from homology"/>
<dbReference type="InterPro" id="IPR004843">
    <property type="entry name" value="Calcineurin-like_PHP"/>
</dbReference>
<geneLocation type="plasmid" evidence="7">
    <name>pp88_b</name>
</geneLocation>
<evidence type="ECO:0000259" key="5">
    <source>
        <dbReference type="Pfam" id="PF00149"/>
    </source>
</evidence>
<sequence length="300" mass="33204">MANASFPAARASVRGRFFFGQSKKMKIIHISDIHLTVPGEEMGGLNPHARFARALAHVMEDHADAARIIITGDLAHWGERAAYEALQAAVADLPVPVRLMIGNHDDRATFRSVFADHPVDENGFVNHAETVEGARFIYLDSVGERTHAGHFCAVRRTWLQAELENCEHARIFLHHNPMLVGLPAEDKIALNKDDRGPFQDLIRNHAEKIDYIHFGHVHAPIHGRLAGVSFASVPSTVNQSIPDMSETELLKGAPMDPAYFVLQINGRDTTIHQIPFAWEGPVMTAGTGWEDWAKPVEAAE</sequence>
<keyword evidence="2" id="KW-0378">Hydrolase</keyword>
<evidence type="ECO:0000313" key="7">
    <source>
        <dbReference type="Proteomes" id="UP000236447"/>
    </source>
</evidence>
<dbReference type="Pfam" id="PF00149">
    <property type="entry name" value="Metallophos"/>
    <property type="match status" value="1"/>
</dbReference>
<protein>
    <submittedName>
        <fullName evidence="6">Phosphoesterase-like protein</fullName>
    </submittedName>
</protein>
<keyword evidence="1" id="KW-0479">Metal-binding</keyword>
<reference evidence="6 7" key="2">
    <citation type="journal article" date="2017" name="Genome Biol. Evol.">
        <title>Trajectories and Drivers of Genome Evolution in Surface-Associated Marine Phaeobacter.</title>
        <authorList>
            <person name="Freese H.M."/>
            <person name="Sikorski J."/>
            <person name="Bunk B."/>
            <person name="Scheuner C."/>
            <person name="Meier-Kolthoff J.P."/>
            <person name="Sproer C."/>
            <person name="Gram L."/>
            <person name="Overmann J."/>
        </authorList>
    </citation>
    <scope>NUCLEOTIDE SEQUENCE [LARGE SCALE GENOMIC DNA]</scope>
    <source>
        <strain evidence="6 7">P88</strain>
        <plasmid evidence="7">pp88_b</plasmid>
    </source>
</reference>
<evidence type="ECO:0000256" key="1">
    <source>
        <dbReference type="ARBA" id="ARBA00022723"/>
    </source>
</evidence>
<dbReference type="InterPro" id="IPR029052">
    <property type="entry name" value="Metallo-depent_PP-like"/>
</dbReference>
<organism evidence="6 7">
    <name type="scientific">Phaeobacter inhibens</name>
    <dbReference type="NCBI Taxonomy" id="221822"/>
    <lineage>
        <taxon>Bacteria</taxon>
        <taxon>Pseudomonadati</taxon>
        <taxon>Pseudomonadota</taxon>
        <taxon>Alphaproteobacteria</taxon>
        <taxon>Rhodobacterales</taxon>
        <taxon>Roseobacteraceae</taxon>
        <taxon>Phaeobacter</taxon>
    </lineage>
</organism>
<evidence type="ECO:0000256" key="4">
    <source>
        <dbReference type="ARBA" id="ARBA00025742"/>
    </source>
</evidence>
<dbReference type="InterPro" id="IPR050884">
    <property type="entry name" value="CNP_phosphodiesterase-III"/>
</dbReference>
<dbReference type="AlphaFoldDB" id="A0A2I7KFD5"/>
<accession>A0A2I7KFD5</accession>
<feature type="domain" description="Calcineurin-like phosphoesterase" evidence="5">
    <location>
        <begin position="25"/>
        <end position="220"/>
    </location>
</feature>
<dbReference type="GO" id="GO:0046872">
    <property type="term" value="F:metal ion binding"/>
    <property type="evidence" value="ECO:0007669"/>
    <property type="project" value="UniProtKB-KW"/>
</dbReference>
<gene>
    <name evidence="6" type="ORF">PhaeoP88_04003</name>
</gene>
<dbReference type="SUPFAM" id="SSF56300">
    <property type="entry name" value="Metallo-dependent phosphatases"/>
    <property type="match status" value="1"/>
</dbReference>
<evidence type="ECO:0000313" key="6">
    <source>
        <dbReference type="EMBL" id="AUR01315.1"/>
    </source>
</evidence>
<comment type="similarity">
    <text evidence="4">Belongs to the cyclic nucleotide phosphodiesterase class-III family.</text>
</comment>